<comment type="caution">
    <text evidence="1">The sequence shown here is derived from an EMBL/GenBank/DDBJ whole genome shotgun (WGS) entry which is preliminary data.</text>
</comment>
<protein>
    <submittedName>
        <fullName evidence="1">Uncharacterized protein</fullName>
    </submittedName>
</protein>
<evidence type="ECO:0000313" key="2">
    <source>
        <dbReference type="Proteomes" id="UP001336250"/>
    </source>
</evidence>
<accession>A0AAW9QMW2</accession>
<proteinExistence type="predicted"/>
<gene>
    <name evidence="1" type="ORF">V4F39_18490</name>
</gene>
<evidence type="ECO:0000313" key="1">
    <source>
        <dbReference type="EMBL" id="MEF7615910.1"/>
    </source>
</evidence>
<dbReference type="AlphaFoldDB" id="A0AAW9QMW2"/>
<sequence>MAALVASRERGMMSVKQFLEERRVKLGTPEYIKASDLGMDAQAFDALCRQAWEHRGGDGFLVDRPPHADGSGRYDILVCSRSTD</sequence>
<dbReference type="EMBL" id="JAZIBG010000036">
    <property type="protein sequence ID" value="MEF7615910.1"/>
    <property type="molecule type" value="Genomic_DNA"/>
</dbReference>
<reference evidence="1 2" key="1">
    <citation type="submission" date="2024-02" db="EMBL/GenBank/DDBJ databases">
        <title>Genome sequence of Aquincola sp. MAHUQ-54.</title>
        <authorList>
            <person name="Huq M.A."/>
        </authorList>
    </citation>
    <scope>NUCLEOTIDE SEQUENCE [LARGE SCALE GENOMIC DNA]</scope>
    <source>
        <strain evidence="1 2">MAHUQ-54</strain>
    </source>
</reference>
<dbReference type="RefSeq" id="WP_332291258.1">
    <property type="nucleotide sequence ID" value="NZ_JAZIBG010000036.1"/>
</dbReference>
<keyword evidence="2" id="KW-1185">Reference proteome</keyword>
<organism evidence="1 2">
    <name type="scientific">Aquincola agrisoli</name>
    <dbReference type="NCBI Taxonomy" id="3119538"/>
    <lineage>
        <taxon>Bacteria</taxon>
        <taxon>Pseudomonadati</taxon>
        <taxon>Pseudomonadota</taxon>
        <taxon>Betaproteobacteria</taxon>
        <taxon>Burkholderiales</taxon>
        <taxon>Sphaerotilaceae</taxon>
        <taxon>Aquincola</taxon>
    </lineage>
</organism>
<dbReference type="Proteomes" id="UP001336250">
    <property type="component" value="Unassembled WGS sequence"/>
</dbReference>
<name>A0AAW9QMW2_9BURK</name>